<protein>
    <submittedName>
        <fullName evidence="1">Uncharacterized protein</fullName>
    </submittedName>
</protein>
<organism evidence="1 2">
    <name type="scientific">Candidatus Scalindua rubra</name>
    <dbReference type="NCBI Taxonomy" id="1872076"/>
    <lineage>
        <taxon>Bacteria</taxon>
        <taxon>Pseudomonadati</taxon>
        <taxon>Planctomycetota</taxon>
        <taxon>Candidatus Brocadiia</taxon>
        <taxon>Candidatus Brocadiales</taxon>
        <taxon>Candidatus Scalinduaceae</taxon>
        <taxon>Candidatus Scalindua</taxon>
    </lineage>
</organism>
<reference evidence="1 2" key="1">
    <citation type="submission" date="2016-07" db="EMBL/GenBank/DDBJ databases">
        <title>Draft genome of Scalindua rubra, obtained from a brine-seawater interface in the Red Sea, sheds light on salt adaptation in anammox bacteria.</title>
        <authorList>
            <person name="Speth D.R."/>
            <person name="Lagkouvardos I."/>
            <person name="Wang Y."/>
            <person name="Qian P.-Y."/>
            <person name="Dutilh B.E."/>
            <person name="Jetten M.S."/>
        </authorList>
    </citation>
    <scope>NUCLEOTIDE SEQUENCE [LARGE SCALE GENOMIC DNA]</scope>
    <source>
        <strain evidence="1">BSI-1</strain>
    </source>
</reference>
<comment type="caution">
    <text evidence="1">The sequence shown here is derived from an EMBL/GenBank/DDBJ whole genome shotgun (WGS) entry which is preliminary data.</text>
</comment>
<proteinExistence type="predicted"/>
<gene>
    <name evidence="1" type="ORF">SCARUB_01899</name>
</gene>
<accession>A0A1E3XBI4</accession>
<dbReference type="AlphaFoldDB" id="A0A1E3XBI4"/>
<dbReference type="EMBL" id="MAYW01000042">
    <property type="protein sequence ID" value="ODS32960.1"/>
    <property type="molecule type" value="Genomic_DNA"/>
</dbReference>
<name>A0A1E3XBI4_9BACT</name>
<dbReference type="Proteomes" id="UP000094056">
    <property type="component" value="Unassembled WGS sequence"/>
</dbReference>
<evidence type="ECO:0000313" key="1">
    <source>
        <dbReference type="EMBL" id="ODS32960.1"/>
    </source>
</evidence>
<evidence type="ECO:0000313" key="2">
    <source>
        <dbReference type="Proteomes" id="UP000094056"/>
    </source>
</evidence>
<sequence>MDKKYVTKNTGVTTYQLPPPCIAKYLIVVVDRGIASEVNYFDSLKEAKRLLEK</sequence>